<keyword evidence="4" id="KW-0813">Transport</keyword>
<evidence type="ECO:0000313" key="10">
    <source>
        <dbReference type="EMBL" id="AWB09550.1"/>
    </source>
</evidence>
<sequence>MKIKNSRVLKNVYLGKECFVVPVKQQTECSEPEALSNNIDKKEETVDKEDIINKAMSEIEMLKENARKDGFELGYKEGMKKAQEEIEAKEKEWLQVFKENILKLEKENKEYLDRVEKRLEEEAFNIVVKSVSQILHSNLLKDVEILKERIRAFLREIPPSVEIKIKVSKDDAERFYGFELPVEVDPVLKSGDFMIKTDLGFLDGRIKSLEDDFIKELKRIFE</sequence>
<dbReference type="InterPro" id="IPR018035">
    <property type="entry name" value="Flagellar_FliH/T3SS_HrpE"/>
</dbReference>
<dbReference type="GO" id="GO:0005829">
    <property type="term" value="C:cytosol"/>
    <property type="evidence" value="ECO:0007669"/>
    <property type="project" value="TreeGrafter"/>
</dbReference>
<dbReference type="AlphaFoldDB" id="A0A2R4VYM2"/>
<dbReference type="RefSeq" id="WP_108307984.1">
    <property type="nucleotide sequence ID" value="NZ_CP020921.1"/>
</dbReference>
<evidence type="ECO:0000256" key="2">
    <source>
        <dbReference type="ARBA" id="ARBA00006602"/>
    </source>
</evidence>
<evidence type="ECO:0000259" key="9">
    <source>
        <dbReference type="Pfam" id="PF02108"/>
    </source>
</evidence>
<evidence type="ECO:0000313" key="11">
    <source>
        <dbReference type="Proteomes" id="UP000244792"/>
    </source>
</evidence>
<dbReference type="KEGG" id="taci:TDSAC_0163"/>
<accession>A0A2R4VYM2</accession>
<keyword evidence="6" id="KW-0653">Protein transport</keyword>
<proteinExistence type="inferred from homology"/>
<dbReference type="PANTHER" id="PTHR34982">
    <property type="entry name" value="YOP PROTEINS TRANSLOCATION PROTEIN L"/>
    <property type="match status" value="1"/>
</dbReference>
<evidence type="ECO:0000256" key="8">
    <source>
        <dbReference type="SAM" id="Coils"/>
    </source>
</evidence>
<dbReference type="PANTHER" id="PTHR34982:SF1">
    <property type="entry name" value="FLAGELLAR ASSEMBLY PROTEIN FLIH"/>
    <property type="match status" value="1"/>
</dbReference>
<dbReference type="InterPro" id="IPR051472">
    <property type="entry name" value="T3SS_Stator/FliH"/>
</dbReference>
<keyword evidence="8" id="KW-0175">Coiled coil</keyword>
<evidence type="ECO:0000256" key="1">
    <source>
        <dbReference type="ARBA" id="ARBA00003041"/>
    </source>
</evidence>
<keyword evidence="11" id="KW-1185">Reference proteome</keyword>
<dbReference type="Proteomes" id="UP000244792">
    <property type="component" value="Chromosome"/>
</dbReference>
<keyword evidence="10" id="KW-0966">Cell projection</keyword>
<gene>
    <name evidence="10" type="ORF">TDSAC_0163</name>
</gene>
<dbReference type="EMBL" id="CP020921">
    <property type="protein sequence ID" value="AWB09550.1"/>
    <property type="molecule type" value="Genomic_DNA"/>
</dbReference>
<dbReference type="Pfam" id="PF02108">
    <property type="entry name" value="FliH"/>
    <property type="match status" value="1"/>
</dbReference>
<dbReference type="GO" id="GO:0015031">
    <property type="term" value="P:protein transport"/>
    <property type="evidence" value="ECO:0007669"/>
    <property type="project" value="UniProtKB-KW"/>
</dbReference>
<keyword evidence="5" id="KW-1005">Bacterial flagellum biogenesis</keyword>
<comment type="similarity">
    <text evidence="2">Belongs to the FliH family.</text>
</comment>
<keyword evidence="10" id="KW-0282">Flagellum</keyword>
<keyword evidence="10" id="KW-0969">Cilium</keyword>
<feature type="coiled-coil region" evidence="8">
    <location>
        <begin position="72"/>
        <end position="156"/>
    </location>
</feature>
<dbReference type="OrthoDB" id="19020at2"/>
<reference evidence="10 11" key="1">
    <citation type="submission" date="2017-04" db="EMBL/GenBank/DDBJ databases">
        <title>Genomic insights into metabolism of Thermodesulfobium acidiphilum.</title>
        <authorList>
            <person name="Toshchakov S.V."/>
            <person name="Frolov E.N."/>
            <person name="Kublanov I.V."/>
            <person name="Samarov N.I."/>
            <person name="Novikov A."/>
            <person name="Lebedinsky A.V."/>
            <person name="Bonch-Osmolovskaya E.A."/>
            <person name="Chernyh N.A."/>
        </authorList>
    </citation>
    <scope>NUCLEOTIDE SEQUENCE [LARGE SCALE GENOMIC DNA]</scope>
    <source>
        <strain evidence="10 11">3127-1</strain>
    </source>
</reference>
<protein>
    <recommendedName>
        <fullName evidence="3">Flagellar assembly protein FliH</fullName>
    </recommendedName>
</protein>
<evidence type="ECO:0000256" key="5">
    <source>
        <dbReference type="ARBA" id="ARBA00022795"/>
    </source>
</evidence>
<organism evidence="10 11">
    <name type="scientific">Thermodesulfobium acidiphilum</name>
    <dbReference type="NCBI Taxonomy" id="1794699"/>
    <lineage>
        <taxon>Bacteria</taxon>
        <taxon>Pseudomonadati</taxon>
        <taxon>Thermodesulfobiota</taxon>
        <taxon>Thermodesulfobiia</taxon>
        <taxon>Thermodesulfobiales</taxon>
        <taxon>Thermodesulfobiaceae</taxon>
        <taxon>Thermodesulfobium</taxon>
    </lineage>
</organism>
<comment type="function">
    <text evidence="1">Needed for flagellar regrowth and assembly.</text>
</comment>
<name>A0A2R4VYM2_THEAF</name>
<evidence type="ECO:0000256" key="4">
    <source>
        <dbReference type="ARBA" id="ARBA00022448"/>
    </source>
</evidence>
<keyword evidence="7" id="KW-1006">Bacterial flagellum protein export</keyword>
<evidence type="ECO:0000256" key="6">
    <source>
        <dbReference type="ARBA" id="ARBA00022927"/>
    </source>
</evidence>
<evidence type="ECO:0000256" key="7">
    <source>
        <dbReference type="ARBA" id="ARBA00023225"/>
    </source>
</evidence>
<dbReference type="GO" id="GO:0044781">
    <property type="term" value="P:bacterial-type flagellum organization"/>
    <property type="evidence" value="ECO:0007669"/>
    <property type="project" value="UniProtKB-KW"/>
</dbReference>
<feature type="domain" description="Flagellar assembly protein FliH/Type III secretion system HrpE" evidence="9">
    <location>
        <begin position="104"/>
        <end position="207"/>
    </location>
</feature>
<evidence type="ECO:0000256" key="3">
    <source>
        <dbReference type="ARBA" id="ARBA00016507"/>
    </source>
</evidence>